<evidence type="ECO:0000259" key="2">
    <source>
        <dbReference type="Pfam" id="PF16657"/>
    </source>
</evidence>
<dbReference type="InterPro" id="IPR013780">
    <property type="entry name" value="Glyco_hydro_b"/>
</dbReference>
<dbReference type="Proteomes" id="UP001597045">
    <property type="component" value="Unassembled WGS sequence"/>
</dbReference>
<dbReference type="Gene3D" id="3.20.20.80">
    <property type="entry name" value="Glycosidases"/>
    <property type="match status" value="1"/>
</dbReference>
<dbReference type="InterPro" id="IPR006047">
    <property type="entry name" value="GH13_cat_dom"/>
</dbReference>
<evidence type="ECO:0000259" key="1">
    <source>
        <dbReference type="Pfam" id="PF00128"/>
    </source>
</evidence>
<dbReference type="InterPro" id="IPR017853">
    <property type="entry name" value="GH"/>
</dbReference>
<dbReference type="InterPro" id="IPR032091">
    <property type="entry name" value="Malt_amylase-like_C"/>
</dbReference>
<dbReference type="PANTHER" id="PTHR10357">
    <property type="entry name" value="ALPHA-AMYLASE FAMILY MEMBER"/>
    <property type="match status" value="1"/>
</dbReference>
<proteinExistence type="predicted"/>
<feature type="domain" description="Glycosyl hydrolase family 13 catalytic" evidence="1">
    <location>
        <begin position="135"/>
        <end position="244"/>
    </location>
</feature>
<name>A0ABW3MDF8_9PSEU</name>
<keyword evidence="4" id="KW-1185">Reference proteome</keyword>
<accession>A0ABW3MDF8</accession>
<dbReference type="Pfam" id="PF16657">
    <property type="entry name" value="Malt_amylase_C"/>
    <property type="match status" value="1"/>
</dbReference>
<protein>
    <submittedName>
        <fullName evidence="3">Alpha-glucosidase C-terminal domain-containing protein</fullName>
    </submittedName>
</protein>
<evidence type="ECO:0000313" key="4">
    <source>
        <dbReference type="Proteomes" id="UP001597045"/>
    </source>
</evidence>
<dbReference type="SUPFAM" id="SSF51011">
    <property type="entry name" value="Glycosyl hydrolase domain"/>
    <property type="match status" value="1"/>
</dbReference>
<feature type="non-terminal residue" evidence="3">
    <location>
        <position position="1"/>
    </location>
</feature>
<evidence type="ECO:0000313" key="3">
    <source>
        <dbReference type="EMBL" id="MFD1047274.1"/>
    </source>
</evidence>
<sequence>GETHAYLRRLRAEIDKNYPDRILLAWADHWPSEAAVYFGEPETGPECHMVLYTSLMPRIFLSMRRESHVPVSSLLASSASIPDGCQWGIFLRNGDEMALDTVDEEGRGFLLGEYAPSPRMVTPYGIRRRLAPLLDGDRGQIELCMAMLLSLPGSPVLYYGDEIGMGDNLTLPGTAAIRTPMHWSTERSAGFSTAEQEDLDVPILLNSTYGYRVANVAAQRGQETSLLSAIRRLIQIRGDSKALMLGTFTEVRSTNSAIMAYVREYETDRMLCVANFSHYPQATELDLEAYVGGTLIEATGGSRFTPVGDGGYPMMLAGHGFFWFRVT</sequence>
<comment type="caution">
    <text evidence="3">The sequence shown here is derived from an EMBL/GenBank/DDBJ whole genome shotgun (WGS) entry which is preliminary data.</text>
</comment>
<reference evidence="4" key="1">
    <citation type="journal article" date="2019" name="Int. J. Syst. Evol. Microbiol.">
        <title>The Global Catalogue of Microorganisms (GCM) 10K type strain sequencing project: providing services to taxonomists for standard genome sequencing and annotation.</title>
        <authorList>
            <consortium name="The Broad Institute Genomics Platform"/>
            <consortium name="The Broad Institute Genome Sequencing Center for Infectious Disease"/>
            <person name="Wu L."/>
            <person name="Ma J."/>
        </authorList>
    </citation>
    <scope>NUCLEOTIDE SEQUENCE [LARGE SCALE GENOMIC DNA]</scope>
    <source>
        <strain evidence="4">JCM 31486</strain>
    </source>
</reference>
<dbReference type="EMBL" id="JBHTIS010000999">
    <property type="protein sequence ID" value="MFD1047274.1"/>
    <property type="molecule type" value="Genomic_DNA"/>
</dbReference>
<dbReference type="Gene3D" id="2.60.40.1180">
    <property type="entry name" value="Golgi alpha-mannosidase II"/>
    <property type="match status" value="1"/>
</dbReference>
<dbReference type="SUPFAM" id="SSF51445">
    <property type="entry name" value="(Trans)glycosidases"/>
    <property type="match status" value="1"/>
</dbReference>
<feature type="domain" description="Maltogenic amylase-like C-terminal" evidence="2">
    <location>
        <begin position="248"/>
        <end position="323"/>
    </location>
</feature>
<gene>
    <name evidence="3" type="ORF">ACFQ1S_17830</name>
</gene>
<dbReference type="Pfam" id="PF00128">
    <property type="entry name" value="Alpha-amylase"/>
    <property type="match status" value="1"/>
</dbReference>
<dbReference type="PANTHER" id="PTHR10357:SF219">
    <property type="entry name" value="MALTOSE ALPHA-D-GLUCOSYLTRANSFERASE"/>
    <property type="match status" value="1"/>
</dbReference>
<organism evidence="3 4">
    <name type="scientific">Kibdelosporangium lantanae</name>
    <dbReference type="NCBI Taxonomy" id="1497396"/>
    <lineage>
        <taxon>Bacteria</taxon>
        <taxon>Bacillati</taxon>
        <taxon>Actinomycetota</taxon>
        <taxon>Actinomycetes</taxon>
        <taxon>Pseudonocardiales</taxon>
        <taxon>Pseudonocardiaceae</taxon>
        <taxon>Kibdelosporangium</taxon>
    </lineage>
</organism>